<dbReference type="AlphaFoldDB" id="A0A4R3I096"/>
<proteinExistence type="predicted"/>
<dbReference type="InterPro" id="IPR036291">
    <property type="entry name" value="NAD(P)-bd_dom_sf"/>
</dbReference>
<dbReference type="Gene3D" id="3.40.50.720">
    <property type="entry name" value="NAD(P)-binding Rossmann-like Domain"/>
    <property type="match status" value="1"/>
</dbReference>
<evidence type="ECO:0000313" key="7">
    <source>
        <dbReference type="Proteomes" id="UP000295382"/>
    </source>
</evidence>
<dbReference type="PIRSF" id="PIRSF000149">
    <property type="entry name" value="GAP_DH"/>
    <property type="match status" value="1"/>
</dbReference>
<comment type="caution">
    <text evidence="6">The sequence shown here is derived from an EMBL/GenBank/DDBJ whole genome shotgun (WGS) entry which is preliminary data.</text>
</comment>
<keyword evidence="3" id="KW-0547">Nucleotide-binding</keyword>
<dbReference type="Proteomes" id="UP000295382">
    <property type="component" value="Unassembled WGS sequence"/>
</dbReference>
<accession>A0A4R3I096</accession>
<dbReference type="SUPFAM" id="SSF55347">
    <property type="entry name" value="Glyceraldehyde-3-phosphate dehydrogenase-like, C-terminal domain"/>
    <property type="match status" value="1"/>
</dbReference>
<gene>
    <name evidence="6" type="ORF">EDC30_103277</name>
</gene>
<sequence length="326" mass="36187">MISAGLNGLGRFGLHLLRRWLDKPESPVRIVAINDAYRSLDAAVTLLRTDAKVSFADCDVSAEGETMVIARRGQPAVRLAYTHGPAAQAGWRGQTEWWLECSGQHTAAHECREFLTGRTRRVIVSATCVDADQTLVYGYNHDSLDPAAQVISYGSCTVNAFVPLAHWLHRLHGVAEAEVGVIHNVPQHKLAAHPQPERRACTLQYMGPRLLPFLEPERFHVDYVLIPYTGVSLIDFRFRLASPAKEASLLDALEAACRAGELQGLYRLADEDSDPASWAMSPESAILLRPRIRLSGDRLFLPAYFDNENSATRYLDLLEYLALRGA</sequence>
<feature type="binding site" evidence="3">
    <location>
        <position position="307"/>
    </location>
    <ligand>
        <name>NAD(+)</name>
        <dbReference type="ChEBI" id="CHEBI:57540"/>
    </ligand>
</feature>
<reference evidence="6 7" key="1">
    <citation type="submission" date="2019-03" db="EMBL/GenBank/DDBJ databases">
        <title>Genomic Encyclopedia of Type Strains, Phase IV (KMG-IV): sequencing the most valuable type-strain genomes for metagenomic binning, comparative biology and taxonomic classification.</title>
        <authorList>
            <person name="Goeker M."/>
        </authorList>
    </citation>
    <scope>NUCLEOTIDE SEQUENCE [LARGE SCALE GENOMIC DNA]</scope>
    <source>
        <strain evidence="6 7">DSM 7445</strain>
    </source>
</reference>
<dbReference type="PANTHER" id="PTHR43148">
    <property type="entry name" value="GLYCERALDEHYDE-3-PHOSPHATE DEHYDROGENASE 2"/>
    <property type="match status" value="1"/>
</dbReference>
<dbReference type="Pfam" id="PF00044">
    <property type="entry name" value="Gp_dh_N"/>
    <property type="match status" value="1"/>
</dbReference>
<dbReference type="InterPro" id="IPR020831">
    <property type="entry name" value="GlycerAld/Erythrose_P_DH"/>
</dbReference>
<keyword evidence="7" id="KW-1185">Reference proteome</keyword>
<dbReference type="SMART" id="SM00846">
    <property type="entry name" value="Gp_dh_N"/>
    <property type="match status" value="1"/>
</dbReference>
<dbReference type="OrthoDB" id="9135573at2"/>
<evidence type="ECO:0000256" key="4">
    <source>
        <dbReference type="PIRSR" id="PIRSR000149-4"/>
    </source>
</evidence>
<organism evidence="6 7">
    <name type="scientific">Paucimonas lemoignei</name>
    <name type="common">Pseudomonas lemoignei</name>
    <dbReference type="NCBI Taxonomy" id="29443"/>
    <lineage>
        <taxon>Bacteria</taxon>
        <taxon>Pseudomonadati</taxon>
        <taxon>Pseudomonadota</taxon>
        <taxon>Betaproteobacteria</taxon>
        <taxon>Burkholderiales</taxon>
        <taxon>Burkholderiaceae</taxon>
        <taxon>Paucimonas</taxon>
    </lineage>
</organism>
<feature type="active site" description="Nucleophile" evidence="2">
    <location>
        <position position="156"/>
    </location>
</feature>
<feature type="site" description="Activates thiol group during catalysis" evidence="4">
    <location>
        <position position="183"/>
    </location>
</feature>
<dbReference type="SUPFAM" id="SSF51735">
    <property type="entry name" value="NAD(P)-binding Rossmann-fold domains"/>
    <property type="match status" value="1"/>
</dbReference>
<feature type="binding site" evidence="3">
    <location>
        <position position="125"/>
    </location>
    <ligand>
        <name>NAD(+)</name>
        <dbReference type="ChEBI" id="CHEBI:57540"/>
    </ligand>
</feature>
<feature type="domain" description="Glyceraldehyde 3-phosphate dehydrogenase NAD(P) binding" evidence="5">
    <location>
        <begin position="2"/>
        <end position="156"/>
    </location>
</feature>
<dbReference type="EMBL" id="SLZQ01000003">
    <property type="protein sequence ID" value="TCS37985.1"/>
    <property type="molecule type" value="Genomic_DNA"/>
</dbReference>
<dbReference type="InterPro" id="IPR020828">
    <property type="entry name" value="GlycerAld_3-P_DH_NAD(P)-bd"/>
</dbReference>
<evidence type="ECO:0000313" key="6">
    <source>
        <dbReference type="EMBL" id="TCS37985.1"/>
    </source>
</evidence>
<name>A0A4R3I096_PAULE</name>
<keyword evidence="3" id="KW-0520">NAD</keyword>
<evidence type="ECO:0000256" key="2">
    <source>
        <dbReference type="PIRSR" id="PIRSR000149-1"/>
    </source>
</evidence>
<evidence type="ECO:0000259" key="5">
    <source>
        <dbReference type="SMART" id="SM00846"/>
    </source>
</evidence>
<evidence type="ECO:0000256" key="3">
    <source>
        <dbReference type="PIRSR" id="PIRSR000149-3"/>
    </source>
</evidence>
<keyword evidence="1" id="KW-0560">Oxidoreductase</keyword>
<dbReference type="RefSeq" id="WP_132258058.1">
    <property type="nucleotide sequence ID" value="NZ_SLZQ01000003.1"/>
</dbReference>
<dbReference type="Gene3D" id="3.30.360.10">
    <property type="entry name" value="Dihydrodipicolinate Reductase, domain 2"/>
    <property type="match status" value="1"/>
</dbReference>
<dbReference type="GO" id="GO:0016620">
    <property type="term" value="F:oxidoreductase activity, acting on the aldehyde or oxo group of donors, NAD or NADP as acceptor"/>
    <property type="evidence" value="ECO:0007669"/>
    <property type="project" value="InterPro"/>
</dbReference>
<protein>
    <submittedName>
        <fullName evidence="6">Glyceraldehyde 3-phosphate dehydrogenase</fullName>
    </submittedName>
</protein>
<feature type="binding site" evidence="3">
    <location>
        <position position="35"/>
    </location>
    <ligand>
        <name>NAD(+)</name>
        <dbReference type="ChEBI" id="CHEBI:57540"/>
    </ligand>
</feature>
<dbReference type="GO" id="GO:0051287">
    <property type="term" value="F:NAD binding"/>
    <property type="evidence" value="ECO:0007669"/>
    <property type="project" value="InterPro"/>
</dbReference>
<evidence type="ECO:0000256" key="1">
    <source>
        <dbReference type="ARBA" id="ARBA00023002"/>
    </source>
</evidence>